<protein>
    <submittedName>
        <fullName evidence="2">Uncharacterized protein</fullName>
    </submittedName>
</protein>
<feature type="region of interest" description="Disordered" evidence="1">
    <location>
        <begin position="1"/>
        <end position="26"/>
    </location>
</feature>
<accession>A0AAD4HBW7</accession>
<dbReference type="AlphaFoldDB" id="A0AAD4HBW7"/>
<name>A0AAD4HBW7_9FUNG</name>
<feature type="compositionally biased region" description="Low complexity" evidence="1">
    <location>
        <begin position="17"/>
        <end position="26"/>
    </location>
</feature>
<dbReference type="EMBL" id="JAAAIL010000034">
    <property type="protein sequence ID" value="KAG0281069.1"/>
    <property type="molecule type" value="Genomic_DNA"/>
</dbReference>
<evidence type="ECO:0000256" key="1">
    <source>
        <dbReference type="SAM" id="MobiDB-lite"/>
    </source>
</evidence>
<evidence type="ECO:0000313" key="3">
    <source>
        <dbReference type="Proteomes" id="UP001194580"/>
    </source>
</evidence>
<gene>
    <name evidence="2" type="ORF">BGZ95_007092</name>
</gene>
<evidence type="ECO:0000313" key="2">
    <source>
        <dbReference type="EMBL" id="KAG0281069.1"/>
    </source>
</evidence>
<keyword evidence="3" id="KW-1185">Reference proteome</keyword>
<organism evidence="2 3">
    <name type="scientific">Linnemannia exigua</name>
    <dbReference type="NCBI Taxonomy" id="604196"/>
    <lineage>
        <taxon>Eukaryota</taxon>
        <taxon>Fungi</taxon>
        <taxon>Fungi incertae sedis</taxon>
        <taxon>Mucoromycota</taxon>
        <taxon>Mortierellomycotina</taxon>
        <taxon>Mortierellomycetes</taxon>
        <taxon>Mortierellales</taxon>
        <taxon>Mortierellaceae</taxon>
        <taxon>Linnemannia</taxon>
    </lineage>
</organism>
<proteinExistence type="predicted"/>
<dbReference type="Proteomes" id="UP001194580">
    <property type="component" value="Unassembled WGS sequence"/>
</dbReference>
<sequence length="118" mass="13685">MKQCQFKSWKSPPESPLVPSVSTSPTEVIRQHEHKVLVDLSRMSHDQEKAATEYLIKKELVGRKLDMLATKKEQLRDYEVNMTHMLKPPGGRRGEYPAKHFSEYNLDSLQDKIFLCQA</sequence>
<reference evidence="2" key="1">
    <citation type="journal article" date="2020" name="Fungal Divers.">
        <title>Resolving the Mortierellaceae phylogeny through synthesis of multi-gene phylogenetics and phylogenomics.</title>
        <authorList>
            <person name="Vandepol N."/>
            <person name="Liber J."/>
            <person name="Desiro A."/>
            <person name="Na H."/>
            <person name="Kennedy M."/>
            <person name="Barry K."/>
            <person name="Grigoriev I.V."/>
            <person name="Miller A.N."/>
            <person name="O'Donnell K."/>
            <person name="Stajich J.E."/>
            <person name="Bonito G."/>
        </authorList>
    </citation>
    <scope>NUCLEOTIDE SEQUENCE</scope>
    <source>
        <strain evidence="2">NRRL 28262</strain>
    </source>
</reference>
<comment type="caution">
    <text evidence="2">The sequence shown here is derived from an EMBL/GenBank/DDBJ whole genome shotgun (WGS) entry which is preliminary data.</text>
</comment>